<evidence type="ECO:0000313" key="3">
    <source>
        <dbReference type="Proteomes" id="UP000078237"/>
    </source>
</evidence>
<accession>A0A175VU60</accession>
<proteinExistence type="predicted"/>
<feature type="domain" description="F-box" evidence="1">
    <location>
        <begin position="4"/>
        <end position="52"/>
    </location>
</feature>
<evidence type="ECO:0000313" key="2">
    <source>
        <dbReference type="EMBL" id="KXX75057.1"/>
    </source>
</evidence>
<dbReference type="SUPFAM" id="SSF81383">
    <property type="entry name" value="F-box domain"/>
    <property type="match status" value="1"/>
</dbReference>
<dbReference type="EMBL" id="LCTW02000298">
    <property type="protein sequence ID" value="KXX75057.1"/>
    <property type="molecule type" value="Genomic_DNA"/>
</dbReference>
<dbReference type="InterPro" id="IPR036047">
    <property type="entry name" value="F-box-like_dom_sf"/>
</dbReference>
<gene>
    <name evidence="2" type="ORF">MMYC01_207769</name>
</gene>
<sequence length="484" mass="56440">MASSSLFSALPPEVVGRIISQVDPITLIALSETSTWLRDLIRPTRHDYVRRLLALELLPEHGGIVPLFRARDNKITPPPGTTVWRNNKYACCGCMQLLPHMMFDNHAILRLRYRKPPPGSVEAEKCLVTDWEPLEPSARWRRIQSQADRERQEQRKWRIQYHRAVTGPFIPDTANPFGRPDYRLADAVAEEAEKYLCGTSRQKRRCLDCKRQPGRPPLRNGSNATFPVDAVPLAISRQLYFVDKCSYFFPGLFESVPLDMTPKLIRVVHRPNAKDFPITLRTARCPSCGSWQEQGAFRCWDTYDARLGRDTLCNHCEARKDPASHAKILSQGVVEMIEDALEFVVGNLIFGWERVEADFNRPDVPGEPPLLAPYQSVREEILGGLNWIVKDGRKCEIVFKEFDLPHLRRRMQRYKDFIYNELDRSIRAEIMQSWHRLWVEEYDLLESRYRWLKRCITWVEDHPNLVLDYIFEQDPHLVWPVPRP</sequence>
<name>A0A175VU60_9PEZI</name>
<organism evidence="2 3">
    <name type="scientific">Madurella mycetomatis</name>
    <dbReference type="NCBI Taxonomy" id="100816"/>
    <lineage>
        <taxon>Eukaryota</taxon>
        <taxon>Fungi</taxon>
        <taxon>Dikarya</taxon>
        <taxon>Ascomycota</taxon>
        <taxon>Pezizomycotina</taxon>
        <taxon>Sordariomycetes</taxon>
        <taxon>Sordariomycetidae</taxon>
        <taxon>Sordariales</taxon>
        <taxon>Sordariales incertae sedis</taxon>
        <taxon>Madurella</taxon>
    </lineage>
</organism>
<dbReference type="Proteomes" id="UP000078237">
    <property type="component" value="Unassembled WGS sequence"/>
</dbReference>
<keyword evidence="3" id="KW-1185">Reference proteome</keyword>
<dbReference type="AlphaFoldDB" id="A0A175VU60"/>
<dbReference type="OrthoDB" id="3481585at2759"/>
<dbReference type="VEuPathDB" id="FungiDB:MMYC01_207769"/>
<dbReference type="PROSITE" id="PS50181">
    <property type="entry name" value="FBOX"/>
    <property type="match status" value="1"/>
</dbReference>
<protein>
    <recommendedName>
        <fullName evidence="1">F-box domain-containing protein</fullName>
    </recommendedName>
</protein>
<comment type="caution">
    <text evidence="2">The sequence shown here is derived from an EMBL/GenBank/DDBJ whole genome shotgun (WGS) entry which is preliminary data.</text>
</comment>
<dbReference type="InterPro" id="IPR001810">
    <property type="entry name" value="F-box_dom"/>
</dbReference>
<evidence type="ECO:0000259" key="1">
    <source>
        <dbReference type="PROSITE" id="PS50181"/>
    </source>
</evidence>
<reference evidence="2 3" key="1">
    <citation type="journal article" date="2016" name="Genome Announc.">
        <title>Genome Sequence of Madurella mycetomatis mm55, Isolated from a Human Mycetoma Case in Sudan.</title>
        <authorList>
            <person name="Smit S."/>
            <person name="Derks M.F."/>
            <person name="Bervoets S."/>
            <person name="Fahal A."/>
            <person name="van Leeuwen W."/>
            <person name="van Belkum A."/>
            <person name="van de Sande W.W."/>
        </authorList>
    </citation>
    <scope>NUCLEOTIDE SEQUENCE [LARGE SCALE GENOMIC DNA]</scope>
    <source>
        <strain evidence="3">mm55</strain>
    </source>
</reference>